<proteinExistence type="predicted"/>
<feature type="signal peptide" evidence="1">
    <location>
        <begin position="1"/>
        <end position="19"/>
    </location>
</feature>
<feature type="domain" description="Lysozyme inhibitor LprI-like N-terminal" evidence="2">
    <location>
        <begin position="31"/>
        <end position="106"/>
    </location>
</feature>
<evidence type="ECO:0000256" key="1">
    <source>
        <dbReference type="SAM" id="SignalP"/>
    </source>
</evidence>
<sequence>MQKFALGFAMIVVATSSHAAGCGKPRNAFDQVYCAGNLFSQKDSDLNKTYTALRQQLDAKQKDVLKQGQLDWIKARDAACSKEDSTGYFVNLDCAIEKTDARLEFLKERERECKSTGCSTDKLAK</sequence>
<gene>
    <name evidence="3" type="ORF">GCM10025770_29100</name>
</gene>
<organism evidence="3 4">
    <name type="scientific">Viridibacterium curvum</name>
    <dbReference type="NCBI Taxonomy" id="1101404"/>
    <lineage>
        <taxon>Bacteria</taxon>
        <taxon>Pseudomonadati</taxon>
        <taxon>Pseudomonadota</taxon>
        <taxon>Betaproteobacteria</taxon>
        <taxon>Rhodocyclales</taxon>
        <taxon>Rhodocyclaceae</taxon>
        <taxon>Viridibacterium</taxon>
    </lineage>
</organism>
<keyword evidence="1" id="KW-0732">Signal</keyword>
<comment type="caution">
    <text evidence="3">The sequence shown here is derived from an EMBL/GenBank/DDBJ whole genome shotgun (WGS) entry which is preliminary data.</text>
</comment>
<keyword evidence="4" id="KW-1185">Reference proteome</keyword>
<dbReference type="Proteomes" id="UP001500547">
    <property type="component" value="Unassembled WGS sequence"/>
</dbReference>
<reference evidence="4" key="1">
    <citation type="journal article" date="2019" name="Int. J. Syst. Evol. Microbiol.">
        <title>The Global Catalogue of Microorganisms (GCM) 10K type strain sequencing project: providing services to taxonomists for standard genome sequencing and annotation.</title>
        <authorList>
            <consortium name="The Broad Institute Genomics Platform"/>
            <consortium name="The Broad Institute Genome Sequencing Center for Infectious Disease"/>
            <person name="Wu L."/>
            <person name="Ma J."/>
        </authorList>
    </citation>
    <scope>NUCLEOTIDE SEQUENCE [LARGE SCALE GENOMIC DNA]</scope>
    <source>
        <strain evidence="4">JCM 18715</strain>
    </source>
</reference>
<dbReference type="PANTHER" id="PTHR39176">
    <property type="entry name" value="PERIPLASMIC PROTEIN-RELATED"/>
    <property type="match status" value="1"/>
</dbReference>
<dbReference type="PANTHER" id="PTHR39176:SF1">
    <property type="entry name" value="PERIPLASMIC PROTEIN"/>
    <property type="match status" value="1"/>
</dbReference>
<evidence type="ECO:0000313" key="4">
    <source>
        <dbReference type="Proteomes" id="UP001500547"/>
    </source>
</evidence>
<accession>A0ABP9QX36</accession>
<dbReference type="RefSeq" id="WP_345533824.1">
    <property type="nucleotide sequence ID" value="NZ_BAABLD010000011.1"/>
</dbReference>
<feature type="chain" id="PRO_5045943375" evidence="1">
    <location>
        <begin position="20"/>
        <end position="125"/>
    </location>
</feature>
<dbReference type="Pfam" id="PF07007">
    <property type="entry name" value="LprI"/>
    <property type="match status" value="1"/>
</dbReference>
<dbReference type="Gene3D" id="1.20.1270.180">
    <property type="match status" value="1"/>
</dbReference>
<protein>
    <submittedName>
        <fullName evidence="3">Lysozyme inhibitor LprI family protein</fullName>
    </submittedName>
</protein>
<dbReference type="InterPro" id="IPR009739">
    <property type="entry name" value="LprI-like_N"/>
</dbReference>
<evidence type="ECO:0000259" key="2">
    <source>
        <dbReference type="Pfam" id="PF07007"/>
    </source>
</evidence>
<name>A0ABP9QX36_9RHOO</name>
<evidence type="ECO:0000313" key="3">
    <source>
        <dbReference type="EMBL" id="GAA5168719.1"/>
    </source>
</evidence>
<dbReference type="EMBL" id="BAABLD010000011">
    <property type="protein sequence ID" value="GAA5168719.1"/>
    <property type="molecule type" value="Genomic_DNA"/>
</dbReference>